<keyword evidence="2" id="KW-1185">Reference proteome</keyword>
<evidence type="ECO:0000313" key="2">
    <source>
        <dbReference type="Proteomes" id="UP000824533"/>
    </source>
</evidence>
<dbReference type="EMBL" id="CM034387">
    <property type="protein sequence ID" value="KAJ0184227.1"/>
    <property type="molecule type" value="Genomic_DNA"/>
</dbReference>
<dbReference type="Proteomes" id="UP000824533">
    <property type="component" value="Linkage Group LG01"/>
</dbReference>
<evidence type="ECO:0000313" key="1">
    <source>
        <dbReference type="EMBL" id="KAJ0184227.1"/>
    </source>
</evidence>
<organism evidence="1 2">
    <name type="scientific">Dendrolimus kikuchii</name>
    <dbReference type="NCBI Taxonomy" id="765133"/>
    <lineage>
        <taxon>Eukaryota</taxon>
        <taxon>Metazoa</taxon>
        <taxon>Ecdysozoa</taxon>
        <taxon>Arthropoda</taxon>
        <taxon>Hexapoda</taxon>
        <taxon>Insecta</taxon>
        <taxon>Pterygota</taxon>
        <taxon>Neoptera</taxon>
        <taxon>Endopterygota</taxon>
        <taxon>Lepidoptera</taxon>
        <taxon>Glossata</taxon>
        <taxon>Ditrysia</taxon>
        <taxon>Bombycoidea</taxon>
        <taxon>Lasiocampidae</taxon>
        <taxon>Dendrolimus</taxon>
    </lineage>
</organism>
<comment type="caution">
    <text evidence="1">The sequence shown here is derived from an EMBL/GenBank/DDBJ whole genome shotgun (WGS) entry which is preliminary data.</text>
</comment>
<reference evidence="1 2" key="1">
    <citation type="journal article" date="2021" name="Front. Genet.">
        <title>Chromosome-Level Genome Assembly Reveals Significant Gene Expansion in the Toll and IMD Signaling Pathways of Dendrolimus kikuchii.</title>
        <authorList>
            <person name="Zhou J."/>
            <person name="Wu P."/>
            <person name="Xiong Z."/>
            <person name="Liu N."/>
            <person name="Zhao N."/>
            <person name="Ji M."/>
            <person name="Qiu Y."/>
            <person name="Yang B."/>
        </authorList>
    </citation>
    <scope>NUCLEOTIDE SEQUENCE [LARGE SCALE GENOMIC DNA]</scope>
    <source>
        <strain evidence="1">Ann1</strain>
    </source>
</reference>
<accession>A0ACC1DKN8</accession>
<gene>
    <name evidence="1" type="ORF">K1T71_000650</name>
</gene>
<name>A0ACC1DKN8_9NEOP</name>
<proteinExistence type="predicted"/>
<protein>
    <submittedName>
        <fullName evidence="1">Uncharacterized protein</fullName>
    </submittedName>
</protein>
<sequence length="1106" mass="126268">MLRLHEAFGYTENYITFKEVLHPHLCKFKMASKPSHSKETMVTRFKSAQQRRLRPMDRSMTALTKLLKSPERKPKERGESIKKSPKTSLIKGQKQSPRSGSIKSGPPNPKLNSKVASIVEYYPNKLKRHVLTKKIVLKPNNNLKIVAKTSRRKFGTPHKGIRSPISSPKQSSESSSPAMSINEVIRVFEETHELDDDDLMEILTCPSPVWWEDPPDSTYIEDPIGERTLPDVESKLKENHVQSKPTTDVPKTNLDINLQDKDINFKSKRSKLEGLLNNLKGKININKHNISNKGFDTSRHKEAPTVSSNELNQPKQNDGERKSCQNSVLRTKENKRKIIKIARRDKILIAPKNKGIKRNSKRIVKNIFKSNGNIKVKNPDEINKELQENMNIKKDDSTSTENDGEMKYSEIEKKIQNINEKEQRDLIHLQDKKEEIEEVSKNDLKDMDDNVMSDNPDLSEIIINEELLCHFENINIPIGDSSVCRDKDLETTKISDDDKNIDKVETCQKVAGNETTQKQGNDSGVENSELVINPNAKEFNGDNDSTDSKEPFIEQDTTATSSSTADIEEKTECNNTLINLFDEKPSYDSHEFDLQFENAILGLENTVLRPGKFKKRAKLCTKPDTNKDLKLKEDIKLEVKNKMSSANTNKTEAVNSTKVVIGKRKNTNSTDEGKNVNIKTETPDSSETKVRRIEDVSQRGRVRRRKAHFDYKNDMTKTLNIKKEISDDVILKCPQVLKKPTQNKPQKIKKRKKAQISSEDTKKDVVLNTEVKEPSNETTENIDNVDDISKRGRIRRKKVPFTDDKPYNDIKTLSHTKTKRKYQKHKTVRTKSQIIIPQKKYYNKNKPNSCSEVYLQPNKKPKTEEQTDIVDYVLNDLETKLSLTKNKNSKLHLTNNISTVPGNCINSTKKDTETIELKGFDMKLDNTTSTTSVHNSETDTPTRPETLKLKEPLDNKTQTFLSVFKKYGENRSINVVDSISDSGVTFIDESNVENSKRHKHIRSNSKTYIAKRMKSDANNIGKTQDTKEIDDISNEGGLNVPNLGPNYKSVSPKQQKDFSPEKQNEQIVLNTESKKLVTVQSDKELFDNSNDIETITVFKIIPKEIE</sequence>